<dbReference type="PROSITE" id="PS50003">
    <property type="entry name" value="PH_DOMAIN"/>
    <property type="match status" value="1"/>
</dbReference>
<feature type="compositionally biased region" description="Polar residues" evidence="2">
    <location>
        <begin position="821"/>
        <end position="830"/>
    </location>
</feature>
<feature type="region of interest" description="Disordered" evidence="2">
    <location>
        <begin position="790"/>
        <end position="830"/>
    </location>
</feature>
<evidence type="ECO:0000313" key="4">
    <source>
        <dbReference type="EMBL" id="KAG7360049.1"/>
    </source>
</evidence>
<organism evidence="4 5">
    <name type="scientific">Nitzschia inconspicua</name>
    <dbReference type="NCBI Taxonomy" id="303405"/>
    <lineage>
        <taxon>Eukaryota</taxon>
        <taxon>Sar</taxon>
        <taxon>Stramenopiles</taxon>
        <taxon>Ochrophyta</taxon>
        <taxon>Bacillariophyta</taxon>
        <taxon>Bacillariophyceae</taxon>
        <taxon>Bacillariophycidae</taxon>
        <taxon>Bacillariales</taxon>
        <taxon>Bacillariaceae</taxon>
        <taxon>Nitzschia</taxon>
    </lineage>
</organism>
<evidence type="ECO:0000313" key="5">
    <source>
        <dbReference type="Proteomes" id="UP000693970"/>
    </source>
</evidence>
<dbReference type="Proteomes" id="UP000693970">
    <property type="component" value="Unassembled WGS sequence"/>
</dbReference>
<gene>
    <name evidence="4" type="ORF">IV203_035147</name>
</gene>
<feature type="domain" description="PH" evidence="3">
    <location>
        <begin position="57"/>
        <end position="233"/>
    </location>
</feature>
<accession>A0A9K3LCY6</accession>
<sequence length="899" mass="100371">MAAKQGLSAQLSQASEDAKRAVLQRTSLHNSLWFSNLNTTCTIKSAPPRSPDVLGLLSVKSGWLFKRNEQHVWQARYCCVVPHTFLYYFDGHPTHPCQTPQLTSKQQEELNKAVRLGYGKRGQSQPRSSLYHVLGGANGSSHVASSSQIPQLPEDLADTNHLANNNSSSNNVQPAGIIDLECYTTVHRNSQNELLMELAGDETVNPDLRSFYFCANTEQEGEEWTQAFLAERHSALTDEREAYKQVCDGFAQQLQVLHTELDQARQQADSQQEELYRVRSQMEDTRRTCLRMVQEMLERERDGIVPAKKAYKTDLETIQAQDLGILPAVQLLCDYTRVLEETCSDEGQKIMTLEEQLVSKQAVDTTKVKELEAEIERLAEENNRQQALAQAQIETLTQKLLQAQKESQDVQKELASQRMEMTMHQSSTRTKLGELQSHKKILKKEVIDLRKKLEEANSELDLYRHRESSVKLEAEQERQKTKLLERYVEKIESQVKVQQNMMEMMSQAGSVYGGGSVFGGSQMGSPHVPSAVVGTAGITNDYRGSIEKSYKPSSHRLGYEEHVDNEATLDDQEDGGEIDQDEEEEVALNHRSLGQRRIRRAMDDVDNKSHMSELTEDRTQKQFDAAMFVYGSNHHLRAAMHGSPRSFPPQGPPAIIGIAEESSNDPTSNAPSGQKLDTIAGRPPKAYASDQSPTRRSGMGDRSVDRILNETSSICSTSRMSVAQKARLDADRQTTPVRIRLNQTPLRGNNSTGKPEELARRDSGSDSRSGKGFFANIGRRLEEAIDNSVLGVDVSDSEDSEYETTDGPTDTEHEDEKKTGDTLSEASTNVSLSLAQRQALQRAQQMKFLKEQGLIRTETELKGGAGSDKSVASRGSKTLSRREKLAQASRKEPARLASV</sequence>
<feature type="compositionally biased region" description="Acidic residues" evidence="2">
    <location>
        <begin position="795"/>
        <end position="804"/>
    </location>
</feature>
<feature type="compositionally biased region" description="Polar residues" evidence="2">
    <location>
        <begin position="733"/>
        <end position="753"/>
    </location>
</feature>
<proteinExistence type="predicted"/>
<keyword evidence="1" id="KW-0175">Coiled coil</keyword>
<feature type="compositionally biased region" description="Polar residues" evidence="2">
    <location>
        <begin position="709"/>
        <end position="721"/>
    </location>
</feature>
<feature type="region of interest" description="Disordered" evidence="2">
    <location>
        <begin position="641"/>
        <end position="771"/>
    </location>
</feature>
<feature type="coiled-coil region" evidence="1">
    <location>
        <begin position="247"/>
        <end position="281"/>
    </location>
</feature>
<feature type="compositionally biased region" description="Basic and acidic residues" evidence="2">
    <location>
        <begin position="880"/>
        <end position="899"/>
    </location>
</feature>
<dbReference type="AlphaFoldDB" id="A0A9K3LCY6"/>
<evidence type="ECO:0000256" key="1">
    <source>
        <dbReference type="SAM" id="Coils"/>
    </source>
</evidence>
<evidence type="ECO:0000259" key="3">
    <source>
        <dbReference type="PROSITE" id="PS50003"/>
    </source>
</evidence>
<evidence type="ECO:0000256" key="2">
    <source>
        <dbReference type="SAM" id="MobiDB-lite"/>
    </source>
</evidence>
<keyword evidence="5" id="KW-1185">Reference proteome</keyword>
<feature type="compositionally biased region" description="Basic and acidic residues" evidence="2">
    <location>
        <begin position="698"/>
        <end position="708"/>
    </location>
</feature>
<dbReference type="SMART" id="SM00233">
    <property type="entry name" value="PH"/>
    <property type="match status" value="1"/>
</dbReference>
<feature type="compositionally biased region" description="Basic and acidic residues" evidence="2">
    <location>
        <begin position="754"/>
        <end position="769"/>
    </location>
</feature>
<feature type="coiled-coil region" evidence="1">
    <location>
        <begin position="361"/>
        <end position="494"/>
    </location>
</feature>
<dbReference type="InterPro" id="IPR001849">
    <property type="entry name" value="PH_domain"/>
</dbReference>
<reference evidence="4" key="1">
    <citation type="journal article" date="2021" name="Sci. Rep.">
        <title>Diploid genomic architecture of Nitzschia inconspicua, an elite biomass production diatom.</title>
        <authorList>
            <person name="Oliver A."/>
            <person name="Podell S."/>
            <person name="Pinowska A."/>
            <person name="Traller J.C."/>
            <person name="Smith S.R."/>
            <person name="McClure R."/>
            <person name="Beliaev A."/>
            <person name="Bohutskyi P."/>
            <person name="Hill E.A."/>
            <person name="Rabines A."/>
            <person name="Zheng H."/>
            <person name="Allen L.Z."/>
            <person name="Kuo A."/>
            <person name="Grigoriev I.V."/>
            <person name="Allen A.E."/>
            <person name="Hazlebeck D."/>
            <person name="Allen E.E."/>
        </authorList>
    </citation>
    <scope>NUCLEOTIDE SEQUENCE</scope>
    <source>
        <strain evidence="4">Hildebrandi</strain>
    </source>
</reference>
<reference evidence="4" key="2">
    <citation type="submission" date="2021-04" db="EMBL/GenBank/DDBJ databases">
        <authorList>
            <person name="Podell S."/>
        </authorList>
    </citation>
    <scope>NUCLEOTIDE SEQUENCE</scope>
    <source>
        <strain evidence="4">Hildebrandi</strain>
    </source>
</reference>
<comment type="caution">
    <text evidence="4">The sequence shown here is derived from an EMBL/GenBank/DDBJ whole genome shotgun (WGS) entry which is preliminary data.</text>
</comment>
<feature type="region of interest" description="Disordered" evidence="2">
    <location>
        <begin position="564"/>
        <end position="585"/>
    </location>
</feature>
<dbReference type="OrthoDB" id="43122at2759"/>
<feature type="compositionally biased region" description="Acidic residues" evidence="2">
    <location>
        <begin position="567"/>
        <end position="585"/>
    </location>
</feature>
<feature type="region of interest" description="Disordered" evidence="2">
    <location>
        <begin position="858"/>
        <end position="899"/>
    </location>
</feature>
<feature type="compositionally biased region" description="Basic and acidic residues" evidence="2">
    <location>
        <begin position="810"/>
        <end position="820"/>
    </location>
</feature>
<protein>
    <submittedName>
        <fullName evidence="4">PH domain containing protein</fullName>
    </submittedName>
</protein>
<dbReference type="EMBL" id="JAGRRH010000013">
    <property type="protein sequence ID" value="KAG7360049.1"/>
    <property type="molecule type" value="Genomic_DNA"/>
</dbReference>
<name>A0A9K3LCY6_9STRA</name>